<keyword evidence="3" id="KW-1185">Reference proteome</keyword>
<dbReference type="EMBL" id="CAUYUJ010018674">
    <property type="protein sequence ID" value="CAK0885471.1"/>
    <property type="molecule type" value="Genomic_DNA"/>
</dbReference>
<proteinExistence type="predicted"/>
<evidence type="ECO:0000313" key="3">
    <source>
        <dbReference type="Proteomes" id="UP001189429"/>
    </source>
</evidence>
<feature type="region of interest" description="Disordered" evidence="1">
    <location>
        <begin position="21"/>
        <end position="80"/>
    </location>
</feature>
<accession>A0ABN9WGA1</accession>
<evidence type="ECO:0000256" key="1">
    <source>
        <dbReference type="SAM" id="MobiDB-lite"/>
    </source>
</evidence>
<organism evidence="2 3">
    <name type="scientific">Prorocentrum cordatum</name>
    <dbReference type="NCBI Taxonomy" id="2364126"/>
    <lineage>
        <taxon>Eukaryota</taxon>
        <taxon>Sar</taxon>
        <taxon>Alveolata</taxon>
        <taxon>Dinophyceae</taxon>
        <taxon>Prorocentrales</taxon>
        <taxon>Prorocentraceae</taxon>
        <taxon>Prorocentrum</taxon>
    </lineage>
</organism>
<comment type="caution">
    <text evidence="2">The sequence shown here is derived from an EMBL/GenBank/DDBJ whole genome shotgun (WGS) entry which is preliminary data.</text>
</comment>
<sequence length="149" mass="15824">MPTRKAPWRCTRCSCVCGPSPTLAALPSSPGRRCSPTRRGSARAATSRSATTPTGGSWTRSIRGAAPQPGGGERGPPGRHAWVTGALRQLVASGVRVAVAGRLDGDRFRTLSSDPAFELPADLEDGLFVQIPDFRNDVSSTEIRRRLAK</sequence>
<gene>
    <name evidence="2" type="ORF">PCOR1329_LOCUS67082</name>
</gene>
<name>A0ABN9WGA1_9DINO</name>
<feature type="compositionally biased region" description="Low complexity" evidence="1">
    <location>
        <begin position="21"/>
        <end position="30"/>
    </location>
</feature>
<dbReference type="Proteomes" id="UP001189429">
    <property type="component" value="Unassembled WGS sequence"/>
</dbReference>
<reference evidence="2" key="1">
    <citation type="submission" date="2023-10" db="EMBL/GenBank/DDBJ databases">
        <authorList>
            <person name="Chen Y."/>
            <person name="Shah S."/>
            <person name="Dougan E. K."/>
            <person name="Thang M."/>
            <person name="Chan C."/>
        </authorList>
    </citation>
    <scope>NUCLEOTIDE SEQUENCE [LARGE SCALE GENOMIC DNA]</scope>
</reference>
<protein>
    <submittedName>
        <fullName evidence="2">Uncharacterized protein</fullName>
    </submittedName>
</protein>
<feature type="compositionally biased region" description="Low complexity" evidence="1">
    <location>
        <begin position="37"/>
        <end position="68"/>
    </location>
</feature>
<evidence type="ECO:0000313" key="2">
    <source>
        <dbReference type="EMBL" id="CAK0885471.1"/>
    </source>
</evidence>